<evidence type="ECO:0000313" key="2">
    <source>
        <dbReference type="EMBL" id="SMQ61722.1"/>
    </source>
</evidence>
<feature type="domain" description="AFP-like" evidence="1">
    <location>
        <begin position="296"/>
        <end position="354"/>
    </location>
</feature>
<dbReference type="GO" id="GO:0047444">
    <property type="term" value="F:N-acylneuraminate-9-phosphate synthase activity"/>
    <property type="evidence" value="ECO:0007669"/>
    <property type="project" value="TreeGrafter"/>
</dbReference>
<dbReference type="CDD" id="cd11615">
    <property type="entry name" value="SAF_NeuB_like"/>
    <property type="match status" value="1"/>
</dbReference>
<dbReference type="OrthoDB" id="9781701at2"/>
<evidence type="ECO:0000313" key="3">
    <source>
        <dbReference type="Proteomes" id="UP000194450"/>
    </source>
</evidence>
<reference evidence="3" key="1">
    <citation type="submission" date="2017-04" db="EMBL/GenBank/DDBJ databases">
        <authorList>
            <person name="Varghese N."/>
            <person name="Submissions S."/>
        </authorList>
    </citation>
    <scope>NUCLEOTIDE SEQUENCE [LARGE SCALE GENOMIC DNA]</scope>
</reference>
<dbReference type="InterPro" id="IPR036732">
    <property type="entry name" value="AFP_Neu5c_C_sf"/>
</dbReference>
<dbReference type="Pfam" id="PF03102">
    <property type="entry name" value="NeuB"/>
    <property type="match status" value="1"/>
</dbReference>
<dbReference type="SMART" id="SM00858">
    <property type="entry name" value="SAF"/>
    <property type="match status" value="1"/>
</dbReference>
<dbReference type="SUPFAM" id="SSF51569">
    <property type="entry name" value="Aldolase"/>
    <property type="match status" value="1"/>
</dbReference>
<sequence length="356" mass="39522">MSYRSIKLSTHTIGDPLNPYIIAEIGVNHEGDKKLAKRLIREAKEGGAHAAKFQSYKAGKIASKDSPAYWDQTKEKTDSQYKLFLKYDSFEPEDYQELAEYCQELGIDFLSTPFDLDAVDFLDPLMPLFKIASADITNIPLIRKCASKKKPLIMSTGGSSLPEIENAVQTAKAAGAKDIVLLHCVLNYPTPEDNAQLGMIPVLARTFPECLIGYSDHVVPDETISALEASILLGACVLEKHFTHDKSLPGNDHYHAMDTIDLAEFVRKATKYRTLVAGESKDLAKEEAARKHARRSIVLARDMTKGEIINENDIIAKRPAHGISPLFWDEVIGMAVAQDLEDDTVLQWSMIERTSG</sequence>
<dbReference type="PROSITE" id="PS50844">
    <property type="entry name" value="AFP_LIKE"/>
    <property type="match status" value="1"/>
</dbReference>
<organism evidence="2 3">
    <name type="scientific">Pseudidiomarina planktonica</name>
    <dbReference type="NCBI Taxonomy" id="1323738"/>
    <lineage>
        <taxon>Bacteria</taxon>
        <taxon>Pseudomonadati</taxon>
        <taxon>Pseudomonadota</taxon>
        <taxon>Gammaproteobacteria</taxon>
        <taxon>Alteromonadales</taxon>
        <taxon>Idiomarinaceae</taxon>
        <taxon>Pseudidiomarina</taxon>
    </lineage>
</organism>
<dbReference type="InterPro" id="IPR051690">
    <property type="entry name" value="PseI-like"/>
</dbReference>
<dbReference type="InterPro" id="IPR006190">
    <property type="entry name" value="SAF_AFP_Neu5Ac"/>
</dbReference>
<dbReference type="SUPFAM" id="SSF51269">
    <property type="entry name" value="AFP III-like domain"/>
    <property type="match status" value="1"/>
</dbReference>
<dbReference type="InterPro" id="IPR013132">
    <property type="entry name" value="PseI/NeuA/B-like_N"/>
</dbReference>
<dbReference type="InterPro" id="IPR013785">
    <property type="entry name" value="Aldolase_TIM"/>
</dbReference>
<dbReference type="PANTHER" id="PTHR42966:SF1">
    <property type="entry name" value="SIALIC ACID SYNTHASE"/>
    <property type="match status" value="1"/>
</dbReference>
<dbReference type="InterPro" id="IPR057736">
    <property type="entry name" value="SAF_PseI/NeuA/NeuB"/>
</dbReference>
<dbReference type="Gene3D" id="3.20.20.70">
    <property type="entry name" value="Aldolase class I"/>
    <property type="match status" value="1"/>
</dbReference>
<evidence type="ECO:0000259" key="1">
    <source>
        <dbReference type="PROSITE" id="PS50844"/>
    </source>
</evidence>
<dbReference type="InterPro" id="IPR013974">
    <property type="entry name" value="SAF"/>
</dbReference>
<dbReference type="PANTHER" id="PTHR42966">
    <property type="entry name" value="N-ACETYLNEURAMINATE SYNTHASE"/>
    <property type="match status" value="1"/>
</dbReference>
<dbReference type="RefSeq" id="WP_086433771.1">
    <property type="nucleotide sequence ID" value="NZ_FXWH01000001.1"/>
</dbReference>
<dbReference type="Proteomes" id="UP000194450">
    <property type="component" value="Unassembled WGS sequence"/>
</dbReference>
<dbReference type="Pfam" id="PF08666">
    <property type="entry name" value="SAF"/>
    <property type="match status" value="1"/>
</dbReference>
<dbReference type="GO" id="GO:0016051">
    <property type="term" value="P:carbohydrate biosynthetic process"/>
    <property type="evidence" value="ECO:0007669"/>
    <property type="project" value="InterPro"/>
</dbReference>
<keyword evidence="3" id="KW-1185">Reference proteome</keyword>
<dbReference type="Gene3D" id="3.90.1210.10">
    <property type="entry name" value="Antifreeze-like/N-acetylneuraminic acid synthase C-terminal domain"/>
    <property type="match status" value="1"/>
</dbReference>
<accession>A0A1Y6EMG6</accession>
<name>A0A1Y6EMG6_9GAMM</name>
<proteinExistence type="predicted"/>
<gene>
    <name evidence="2" type="ORF">SAMN06297229_0604</name>
</gene>
<dbReference type="EMBL" id="FXWH01000001">
    <property type="protein sequence ID" value="SMQ61722.1"/>
    <property type="molecule type" value="Genomic_DNA"/>
</dbReference>
<dbReference type="AlphaFoldDB" id="A0A1Y6EMG6"/>
<protein>
    <submittedName>
        <fullName evidence="2">N-acetylneuraminate synthase</fullName>
    </submittedName>
</protein>